<dbReference type="EMBL" id="JAGKQM010000011">
    <property type="protein sequence ID" value="KAH0901705.1"/>
    <property type="molecule type" value="Genomic_DNA"/>
</dbReference>
<keyword evidence="1" id="KW-1133">Transmembrane helix</keyword>
<accession>A0ABQ8BBR8</accession>
<comment type="caution">
    <text evidence="2">The sequence shown here is derived from an EMBL/GenBank/DDBJ whole genome shotgun (WGS) entry which is preliminary data.</text>
</comment>
<sequence length="85" mass="9774">MLNAHINFDLTLMVPTFCFLYVLITRLSLVIFISLGCQHVVGIGLGAVFANQLVKWDVKLKEDLEVMLNKARAANERRYFDEDRD</sequence>
<proteinExistence type="predicted"/>
<evidence type="ECO:0000256" key="1">
    <source>
        <dbReference type="SAM" id="Phobius"/>
    </source>
</evidence>
<dbReference type="Proteomes" id="UP000824890">
    <property type="component" value="Unassembled WGS sequence"/>
</dbReference>
<gene>
    <name evidence="2" type="ORF">HID58_041208</name>
</gene>
<evidence type="ECO:0000313" key="3">
    <source>
        <dbReference type="Proteomes" id="UP000824890"/>
    </source>
</evidence>
<keyword evidence="1" id="KW-0472">Membrane</keyword>
<evidence type="ECO:0000313" key="2">
    <source>
        <dbReference type="EMBL" id="KAH0901705.1"/>
    </source>
</evidence>
<keyword evidence="1" id="KW-0812">Transmembrane</keyword>
<name>A0ABQ8BBR8_BRANA</name>
<protein>
    <submittedName>
        <fullName evidence="2">Uncharacterized protein</fullName>
    </submittedName>
</protein>
<dbReference type="PANTHER" id="PTHR36052:SF1">
    <property type="entry name" value="EXCITATORY AMINO ACID TRANSPORTER"/>
    <property type="match status" value="1"/>
</dbReference>
<feature type="transmembrane region" description="Helical" evidence="1">
    <location>
        <begin position="6"/>
        <end position="24"/>
    </location>
</feature>
<organism evidence="2 3">
    <name type="scientific">Brassica napus</name>
    <name type="common">Rape</name>
    <dbReference type="NCBI Taxonomy" id="3708"/>
    <lineage>
        <taxon>Eukaryota</taxon>
        <taxon>Viridiplantae</taxon>
        <taxon>Streptophyta</taxon>
        <taxon>Embryophyta</taxon>
        <taxon>Tracheophyta</taxon>
        <taxon>Spermatophyta</taxon>
        <taxon>Magnoliopsida</taxon>
        <taxon>eudicotyledons</taxon>
        <taxon>Gunneridae</taxon>
        <taxon>Pentapetalae</taxon>
        <taxon>rosids</taxon>
        <taxon>malvids</taxon>
        <taxon>Brassicales</taxon>
        <taxon>Brassicaceae</taxon>
        <taxon>Brassiceae</taxon>
        <taxon>Brassica</taxon>
    </lineage>
</organism>
<keyword evidence="3" id="KW-1185">Reference proteome</keyword>
<reference evidence="2 3" key="1">
    <citation type="submission" date="2021-05" db="EMBL/GenBank/DDBJ databases">
        <title>Genome Assembly of Synthetic Allotetraploid Brassica napus Reveals Homoeologous Exchanges between Subgenomes.</title>
        <authorList>
            <person name="Davis J.T."/>
        </authorList>
    </citation>
    <scope>NUCLEOTIDE SEQUENCE [LARGE SCALE GENOMIC DNA]</scope>
    <source>
        <strain evidence="3">cv. Da-Ae</strain>
        <tissue evidence="2">Seedling</tissue>
    </source>
</reference>
<dbReference type="PANTHER" id="PTHR36052">
    <property type="entry name" value="EXCITATORY AMINO ACID TRANSPORTER"/>
    <property type="match status" value="1"/>
</dbReference>